<sequence>MEAVEFEAQSKLPRGDSEKRWRDVIKKDLAEAKVTAEDAVDRMKRRRLTRTTDSATGINAREKKKKKCACVCRSSQFWSPSYALAEWFFGTPKCLICYTWSRRS</sequence>
<reference evidence="1 2" key="2">
    <citation type="submission" date="2018-11" db="EMBL/GenBank/DDBJ databases">
        <authorList>
            <consortium name="Pathogen Informatics"/>
        </authorList>
    </citation>
    <scope>NUCLEOTIDE SEQUENCE [LARGE SCALE GENOMIC DNA]</scope>
    <source>
        <strain evidence="1 2">MHpl1</strain>
    </source>
</reference>
<protein>
    <submittedName>
        <fullName evidence="3">Remorin_C domain-containing protein</fullName>
    </submittedName>
</protein>
<dbReference type="WBParaSite" id="HPLM_0000631501-mRNA-1">
    <property type="protein sequence ID" value="HPLM_0000631501-mRNA-1"/>
    <property type="gene ID" value="HPLM_0000631501"/>
</dbReference>
<dbReference type="EMBL" id="UZAF01016475">
    <property type="protein sequence ID" value="VDO28584.1"/>
    <property type="molecule type" value="Genomic_DNA"/>
</dbReference>
<evidence type="ECO:0000313" key="1">
    <source>
        <dbReference type="EMBL" id="VDO28584.1"/>
    </source>
</evidence>
<dbReference type="Proteomes" id="UP000268014">
    <property type="component" value="Unassembled WGS sequence"/>
</dbReference>
<proteinExistence type="predicted"/>
<accession>A0A0N4W813</accession>
<keyword evidence="2" id="KW-1185">Reference proteome</keyword>
<reference evidence="3" key="1">
    <citation type="submission" date="2017-02" db="UniProtKB">
        <authorList>
            <consortium name="WormBaseParasite"/>
        </authorList>
    </citation>
    <scope>IDENTIFICATION</scope>
</reference>
<evidence type="ECO:0000313" key="2">
    <source>
        <dbReference type="Proteomes" id="UP000268014"/>
    </source>
</evidence>
<organism evidence="3">
    <name type="scientific">Haemonchus placei</name>
    <name type="common">Barber's pole worm</name>
    <dbReference type="NCBI Taxonomy" id="6290"/>
    <lineage>
        <taxon>Eukaryota</taxon>
        <taxon>Metazoa</taxon>
        <taxon>Ecdysozoa</taxon>
        <taxon>Nematoda</taxon>
        <taxon>Chromadorea</taxon>
        <taxon>Rhabditida</taxon>
        <taxon>Rhabditina</taxon>
        <taxon>Rhabditomorpha</taxon>
        <taxon>Strongyloidea</taxon>
        <taxon>Trichostrongylidae</taxon>
        <taxon>Haemonchus</taxon>
    </lineage>
</organism>
<dbReference type="OrthoDB" id="5814166at2759"/>
<gene>
    <name evidence="1" type="ORF">HPLM_LOCUS6307</name>
</gene>
<dbReference type="AlphaFoldDB" id="A0A0N4W813"/>
<evidence type="ECO:0000313" key="3">
    <source>
        <dbReference type="WBParaSite" id="HPLM_0000631501-mRNA-1"/>
    </source>
</evidence>
<name>A0A0N4W813_HAEPC</name>